<evidence type="ECO:0000256" key="1">
    <source>
        <dbReference type="SAM" id="Phobius"/>
    </source>
</evidence>
<keyword evidence="3" id="KW-1185">Reference proteome</keyword>
<feature type="transmembrane region" description="Helical" evidence="1">
    <location>
        <begin position="12"/>
        <end position="33"/>
    </location>
</feature>
<accession>A0A1H2VYC2</accession>
<evidence type="ECO:0000313" key="3">
    <source>
        <dbReference type="Proteomes" id="UP000198539"/>
    </source>
</evidence>
<feature type="transmembrane region" description="Helical" evidence="1">
    <location>
        <begin position="39"/>
        <end position="59"/>
    </location>
</feature>
<protein>
    <submittedName>
        <fullName evidence="2">Uncharacterized protein</fullName>
    </submittedName>
</protein>
<dbReference type="EMBL" id="FNOM01000003">
    <property type="protein sequence ID" value="SDW73340.1"/>
    <property type="molecule type" value="Genomic_DNA"/>
</dbReference>
<gene>
    <name evidence="2" type="ORF">SAMN04488238_103212</name>
</gene>
<keyword evidence="1" id="KW-0812">Transmembrane</keyword>
<evidence type="ECO:0000313" key="2">
    <source>
        <dbReference type="EMBL" id="SDW73340.1"/>
    </source>
</evidence>
<keyword evidence="1" id="KW-0472">Membrane</keyword>
<organism evidence="2 3">
    <name type="scientific">Roseicitreum antarcticum</name>
    <dbReference type="NCBI Taxonomy" id="564137"/>
    <lineage>
        <taxon>Bacteria</taxon>
        <taxon>Pseudomonadati</taxon>
        <taxon>Pseudomonadota</taxon>
        <taxon>Alphaproteobacteria</taxon>
        <taxon>Rhodobacterales</taxon>
        <taxon>Paracoccaceae</taxon>
        <taxon>Roseicitreum</taxon>
    </lineage>
</organism>
<dbReference type="Proteomes" id="UP000198539">
    <property type="component" value="Unassembled WGS sequence"/>
</dbReference>
<sequence length="66" mass="7134">MQPTVPSRRAGFALWLATAAVLIAAGIFVPYTVLAGSALVFAFWSVFGLSIILLILWAVSGWRDRP</sequence>
<proteinExistence type="predicted"/>
<dbReference type="STRING" id="564137.SAMN04488238_103212"/>
<name>A0A1H2VYC2_9RHOB</name>
<keyword evidence="1" id="KW-1133">Transmembrane helix</keyword>
<dbReference type="RefSeq" id="WP_176846951.1">
    <property type="nucleotide sequence ID" value="NZ_CP061498.1"/>
</dbReference>
<dbReference type="AlphaFoldDB" id="A0A1H2VYC2"/>
<reference evidence="2 3" key="1">
    <citation type="submission" date="2016-10" db="EMBL/GenBank/DDBJ databases">
        <authorList>
            <person name="de Groot N.N."/>
        </authorList>
    </citation>
    <scope>NUCLEOTIDE SEQUENCE [LARGE SCALE GENOMIC DNA]</scope>
    <source>
        <strain evidence="2 3">CGMCC 1.8894</strain>
    </source>
</reference>